<accession>A0ABT6C744</accession>
<evidence type="ECO:0000256" key="5">
    <source>
        <dbReference type="ARBA" id="ARBA00023163"/>
    </source>
</evidence>
<dbReference type="Gene3D" id="1.10.10.10">
    <property type="entry name" value="Winged helix-like DNA-binding domain superfamily/Winged helix DNA-binding domain"/>
    <property type="match status" value="1"/>
</dbReference>
<evidence type="ECO:0000259" key="6">
    <source>
        <dbReference type="Pfam" id="PF04542"/>
    </source>
</evidence>
<evidence type="ECO:0000259" key="7">
    <source>
        <dbReference type="Pfam" id="PF08281"/>
    </source>
</evidence>
<evidence type="ECO:0000256" key="3">
    <source>
        <dbReference type="ARBA" id="ARBA00023015"/>
    </source>
</evidence>
<dbReference type="NCBIfam" id="NF007214">
    <property type="entry name" value="PRK09636.1"/>
    <property type="match status" value="1"/>
</dbReference>
<dbReference type="Gene3D" id="3.10.450.50">
    <property type="match status" value="1"/>
</dbReference>
<comment type="caution">
    <text evidence="8">The sequence shown here is derived from an EMBL/GenBank/DDBJ whole genome shotgun (WGS) entry which is preliminary data.</text>
</comment>
<dbReference type="InterPro" id="IPR036388">
    <property type="entry name" value="WH-like_DNA-bd_sf"/>
</dbReference>
<dbReference type="PANTHER" id="PTHR30173:SF36">
    <property type="entry name" value="ECF RNA POLYMERASE SIGMA FACTOR SIGJ"/>
    <property type="match status" value="1"/>
</dbReference>
<dbReference type="NCBIfam" id="TIGR02937">
    <property type="entry name" value="sigma70-ECF"/>
    <property type="match status" value="1"/>
</dbReference>
<gene>
    <name evidence="8" type="ORF">P4R38_07865</name>
</gene>
<dbReference type="NCBIfam" id="TIGR02957">
    <property type="entry name" value="SigX4"/>
    <property type="match status" value="1"/>
</dbReference>
<dbReference type="InterPro" id="IPR007627">
    <property type="entry name" value="RNA_pol_sigma70_r2"/>
</dbReference>
<dbReference type="InterPro" id="IPR014303">
    <property type="entry name" value="RNA_pol_sigma-70_ECF"/>
</dbReference>
<comment type="similarity">
    <text evidence="1">Belongs to the sigma-70 factor family. ECF subfamily.</text>
</comment>
<reference evidence="8 9" key="1">
    <citation type="submission" date="2023-03" db="EMBL/GenBank/DDBJ databases">
        <title>YIM 133296 draft genome.</title>
        <authorList>
            <person name="Xiong L."/>
        </authorList>
    </citation>
    <scope>NUCLEOTIDE SEQUENCE [LARGE SCALE GENOMIC DNA]</scope>
    <source>
        <strain evidence="8 9">YIM 133296</strain>
    </source>
</reference>
<evidence type="ECO:0000256" key="2">
    <source>
        <dbReference type="ARBA" id="ARBA00011344"/>
    </source>
</evidence>
<dbReference type="InterPro" id="IPR013249">
    <property type="entry name" value="RNA_pol_sigma70_r4_t2"/>
</dbReference>
<dbReference type="EMBL" id="JAROAV010000024">
    <property type="protein sequence ID" value="MDF8264152.1"/>
    <property type="molecule type" value="Genomic_DNA"/>
</dbReference>
<keyword evidence="3" id="KW-0805">Transcription regulation</keyword>
<feature type="domain" description="RNA polymerase sigma factor 70 region 4 type 2" evidence="7">
    <location>
        <begin position="113"/>
        <end position="163"/>
    </location>
</feature>
<dbReference type="Gene3D" id="1.10.1740.10">
    <property type="match status" value="1"/>
</dbReference>
<dbReference type="SUPFAM" id="SSF88659">
    <property type="entry name" value="Sigma3 and sigma4 domains of RNA polymerase sigma factors"/>
    <property type="match status" value="1"/>
</dbReference>
<dbReference type="InterPro" id="IPR014284">
    <property type="entry name" value="RNA_pol_sigma-70_dom"/>
</dbReference>
<protein>
    <submittedName>
        <fullName evidence="8">RNA polymerase sigma-70 factor</fullName>
    </submittedName>
</protein>
<evidence type="ECO:0000313" key="8">
    <source>
        <dbReference type="EMBL" id="MDF8264152.1"/>
    </source>
</evidence>
<dbReference type="Proteomes" id="UP001528912">
    <property type="component" value="Unassembled WGS sequence"/>
</dbReference>
<dbReference type="InterPro" id="IPR032710">
    <property type="entry name" value="NTF2-like_dom_sf"/>
</dbReference>
<dbReference type="InterPro" id="IPR013325">
    <property type="entry name" value="RNA_pol_sigma_r2"/>
</dbReference>
<dbReference type="SUPFAM" id="SSF54427">
    <property type="entry name" value="NTF2-like"/>
    <property type="match status" value="1"/>
</dbReference>
<organism evidence="8 9">
    <name type="scientific">Luteipulveratus flavus</name>
    <dbReference type="NCBI Taxonomy" id="3031728"/>
    <lineage>
        <taxon>Bacteria</taxon>
        <taxon>Bacillati</taxon>
        <taxon>Actinomycetota</taxon>
        <taxon>Actinomycetes</taxon>
        <taxon>Micrococcales</taxon>
        <taxon>Dermacoccaceae</taxon>
        <taxon>Luteipulveratus</taxon>
    </lineage>
</organism>
<comment type="subunit">
    <text evidence="2">Interacts transiently with the RNA polymerase catalytic core formed by RpoA, RpoB, RpoC and RpoZ (2 alpha, 1 beta, 1 beta' and 1 omega subunit) to form the RNA polymerase holoenzyme that can initiate transcription.</text>
</comment>
<dbReference type="Pfam" id="PF08281">
    <property type="entry name" value="Sigma70_r4_2"/>
    <property type="match status" value="1"/>
</dbReference>
<feature type="domain" description="RNA polymerase sigma-70 region 2" evidence="6">
    <location>
        <begin position="19"/>
        <end position="81"/>
    </location>
</feature>
<keyword evidence="4" id="KW-0731">Sigma factor</keyword>
<evidence type="ECO:0000256" key="1">
    <source>
        <dbReference type="ARBA" id="ARBA00010641"/>
    </source>
</evidence>
<name>A0ABT6C744_9MICO</name>
<dbReference type="SUPFAM" id="SSF88946">
    <property type="entry name" value="Sigma2 domain of RNA polymerase sigma factors"/>
    <property type="match status" value="1"/>
</dbReference>
<proteinExistence type="inferred from homology"/>
<sequence>MTELDQEKPSTRLAEEFMQARPRLVGAAYRIVGTVADAEDVVQDAWLRWSTVDRDEVRDPVAYLLTVTTRLALNRLRQQRNRREDYIGPWLPEPSDDMDVEASVELSESVSMAMMVVLETLTPLERATFVLHDVFGLTYAEVATAIDRSDAAARQLGHRARAHVAARRPRRVVDQVRHRQVTDQFVAAAATGDVSALLGLLAPDVVLVTDGGGLRQAALRPVQGSDNVSRFIAGVAQKGMDDSVTVDVLRVNGESAIVVARGDELDTVCFLTVEESGITALHLVRNPHKLTAVRNH</sequence>
<evidence type="ECO:0000256" key="4">
    <source>
        <dbReference type="ARBA" id="ARBA00023082"/>
    </source>
</evidence>
<keyword evidence="5" id="KW-0804">Transcription</keyword>
<keyword evidence="9" id="KW-1185">Reference proteome</keyword>
<dbReference type="InterPro" id="IPR013324">
    <property type="entry name" value="RNA_pol_sigma_r3/r4-like"/>
</dbReference>
<dbReference type="PANTHER" id="PTHR30173">
    <property type="entry name" value="SIGMA 19 FACTOR"/>
    <property type="match status" value="1"/>
</dbReference>
<dbReference type="InterPro" id="IPR052704">
    <property type="entry name" value="ECF_Sigma-70_Domain"/>
</dbReference>
<dbReference type="RefSeq" id="WP_277191775.1">
    <property type="nucleotide sequence ID" value="NZ_JAROAV010000024.1"/>
</dbReference>
<evidence type="ECO:0000313" key="9">
    <source>
        <dbReference type="Proteomes" id="UP001528912"/>
    </source>
</evidence>
<dbReference type="Pfam" id="PF04542">
    <property type="entry name" value="Sigma70_r2"/>
    <property type="match status" value="1"/>
</dbReference>